<evidence type="ECO:0000256" key="2">
    <source>
        <dbReference type="ARBA" id="ARBA00023125"/>
    </source>
</evidence>
<evidence type="ECO:0000313" key="9">
    <source>
        <dbReference type="Proteomes" id="UP001473302"/>
    </source>
</evidence>
<feature type="domain" description="BHLH" evidence="7">
    <location>
        <begin position="94"/>
        <end position="146"/>
    </location>
</feature>
<evidence type="ECO:0000256" key="4">
    <source>
        <dbReference type="ARBA" id="ARBA00023163"/>
    </source>
</evidence>
<dbReference type="SUPFAM" id="SSF47459">
    <property type="entry name" value="HLH, helix-loop-helix DNA-binding domain"/>
    <property type="match status" value="1"/>
</dbReference>
<keyword evidence="5" id="KW-0539">Nucleus</keyword>
<gene>
    <name evidence="8" type="ORF">MFLAVUS_005851</name>
</gene>
<feature type="region of interest" description="Disordered" evidence="6">
    <location>
        <begin position="182"/>
        <end position="203"/>
    </location>
</feature>
<dbReference type="PROSITE" id="PS50888">
    <property type="entry name" value="BHLH"/>
    <property type="match status" value="1"/>
</dbReference>
<feature type="compositionally biased region" description="Acidic residues" evidence="6">
    <location>
        <begin position="182"/>
        <end position="198"/>
    </location>
</feature>
<evidence type="ECO:0000256" key="5">
    <source>
        <dbReference type="ARBA" id="ARBA00023242"/>
    </source>
</evidence>
<reference evidence="8 9" key="1">
    <citation type="submission" date="2024-04" db="EMBL/GenBank/DDBJ databases">
        <title>genome sequences of Mucor flavus KT1a and Helicostylum pulchrum KT1b strains isolated from the surface of a dry-aged beef.</title>
        <authorList>
            <person name="Toyotome T."/>
            <person name="Hosono M."/>
            <person name="Torimaru M."/>
            <person name="Fukuda K."/>
            <person name="Mikami N."/>
        </authorList>
    </citation>
    <scope>NUCLEOTIDE SEQUENCE [LARGE SCALE GENOMIC DNA]</scope>
    <source>
        <strain evidence="8 9">KT1a</strain>
    </source>
</reference>
<feature type="compositionally biased region" description="Polar residues" evidence="6">
    <location>
        <begin position="76"/>
        <end position="88"/>
    </location>
</feature>
<keyword evidence="2" id="KW-0238">DNA-binding</keyword>
<dbReference type="EMBL" id="BAABUK010000013">
    <property type="protein sequence ID" value="GAA5812399.1"/>
    <property type="molecule type" value="Genomic_DNA"/>
</dbReference>
<feature type="compositionally biased region" description="Basic and acidic residues" evidence="6">
    <location>
        <begin position="90"/>
        <end position="99"/>
    </location>
</feature>
<keyword evidence="3" id="KW-0010">Activator</keyword>
<dbReference type="PANTHER" id="PTHR10328">
    <property type="entry name" value="PROTEIN MAX MYC-ASSOCIATED FACTOR X"/>
    <property type="match status" value="1"/>
</dbReference>
<organism evidence="8 9">
    <name type="scientific">Mucor flavus</name>
    <dbReference type="NCBI Taxonomy" id="439312"/>
    <lineage>
        <taxon>Eukaryota</taxon>
        <taxon>Fungi</taxon>
        <taxon>Fungi incertae sedis</taxon>
        <taxon>Mucoromycota</taxon>
        <taxon>Mucoromycotina</taxon>
        <taxon>Mucoromycetes</taxon>
        <taxon>Mucorales</taxon>
        <taxon>Mucorineae</taxon>
        <taxon>Mucoraceae</taxon>
        <taxon>Mucor</taxon>
    </lineage>
</organism>
<proteinExistence type="predicted"/>
<dbReference type="Gene3D" id="4.10.280.10">
    <property type="entry name" value="Helix-loop-helix DNA-binding domain"/>
    <property type="match status" value="1"/>
</dbReference>
<feature type="region of interest" description="Disordered" evidence="6">
    <location>
        <begin position="76"/>
        <end position="99"/>
    </location>
</feature>
<comment type="caution">
    <text evidence="8">The sequence shown here is derived from an EMBL/GenBank/DDBJ whole genome shotgun (WGS) entry which is preliminary data.</text>
</comment>
<name>A0ABP9YZV6_9FUNG</name>
<sequence length="239" mass="28288">MNSVQTHMYDQPYDMIDPYFSNGNQLQQHYLHQQQQIELERIRLVQQQAAIQQQKALFQMMYYEQQQDQYLMNNHMQEQPTSPSSSSLVGDKEQRRAEHNAIERARRESLNTKFQQLAHSLPNLHNDRRPSKGTIIERTLEYVKLTVEKEEVLKTEIEQLRLANENLISKMTIDVIEEYDEEEDEEEETSSMPECEDTFSEHSVGSNCSQPFYYPKQTFQHVFEKFQQDSSTSLLLNKG</sequence>
<evidence type="ECO:0000259" key="7">
    <source>
        <dbReference type="PROSITE" id="PS50888"/>
    </source>
</evidence>
<accession>A0ABP9YZV6</accession>
<evidence type="ECO:0000256" key="3">
    <source>
        <dbReference type="ARBA" id="ARBA00023159"/>
    </source>
</evidence>
<dbReference type="Proteomes" id="UP001473302">
    <property type="component" value="Unassembled WGS sequence"/>
</dbReference>
<dbReference type="InterPro" id="IPR011598">
    <property type="entry name" value="bHLH_dom"/>
</dbReference>
<keyword evidence="1" id="KW-0805">Transcription regulation</keyword>
<dbReference type="InterPro" id="IPR036638">
    <property type="entry name" value="HLH_DNA-bd_sf"/>
</dbReference>
<dbReference type="PANTHER" id="PTHR10328:SF3">
    <property type="entry name" value="PROTEIN MAX"/>
    <property type="match status" value="1"/>
</dbReference>
<dbReference type="SMART" id="SM00353">
    <property type="entry name" value="HLH"/>
    <property type="match status" value="1"/>
</dbReference>
<evidence type="ECO:0000313" key="8">
    <source>
        <dbReference type="EMBL" id="GAA5812399.1"/>
    </source>
</evidence>
<dbReference type="Pfam" id="PF00010">
    <property type="entry name" value="HLH"/>
    <property type="match status" value="1"/>
</dbReference>
<keyword evidence="4" id="KW-0804">Transcription</keyword>
<evidence type="ECO:0000256" key="1">
    <source>
        <dbReference type="ARBA" id="ARBA00023015"/>
    </source>
</evidence>
<evidence type="ECO:0000256" key="6">
    <source>
        <dbReference type="SAM" id="MobiDB-lite"/>
    </source>
</evidence>
<keyword evidence="9" id="KW-1185">Reference proteome</keyword>
<protein>
    <recommendedName>
        <fullName evidence="7">BHLH domain-containing protein</fullName>
    </recommendedName>
</protein>